<reference evidence="2" key="1">
    <citation type="submission" date="2021-04" db="EMBL/GenBank/DDBJ databases">
        <title>Microbacterium tenobrionis sp. nov. and Microbacterium allomyrinae sp. nov., isolated from larvae of Tenobrio molitor and Allomyrina dichotoma, respectively.</title>
        <authorList>
            <person name="Lee S.D."/>
        </authorList>
    </citation>
    <scope>NUCLEOTIDE SEQUENCE</scope>
    <source>
        <strain evidence="2">BWT-G7</strain>
    </source>
</reference>
<evidence type="ECO:0000256" key="1">
    <source>
        <dbReference type="SAM" id="Phobius"/>
    </source>
</evidence>
<dbReference type="AlphaFoldDB" id="A0A9X1S423"/>
<accession>A0A9X1S423</accession>
<comment type="caution">
    <text evidence="2">The sequence shown here is derived from an EMBL/GenBank/DDBJ whole genome shotgun (WGS) entry which is preliminary data.</text>
</comment>
<proteinExistence type="predicted"/>
<keyword evidence="3" id="KW-1185">Reference proteome</keyword>
<protein>
    <submittedName>
        <fullName evidence="2">Uncharacterized protein</fullName>
    </submittedName>
</protein>
<feature type="transmembrane region" description="Helical" evidence="1">
    <location>
        <begin position="25"/>
        <end position="43"/>
    </location>
</feature>
<gene>
    <name evidence="2" type="ORF">KEC57_13010</name>
</gene>
<keyword evidence="1" id="KW-0812">Transmembrane</keyword>
<sequence>MPLILIAAAVFLPLALVKGGHNGATIAGVLLIIVAITVTIHNAPSRK</sequence>
<evidence type="ECO:0000313" key="3">
    <source>
        <dbReference type="Proteomes" id="UP001139354"/>
    </source>
</evidence>
<dbReference type="EMBL" id="JAGTTN010000004">
    <property type="protein sequence ID" value="MCC2033102.1"/>
    <property type="molecule type" value="Genomic_DNA"/>
</dbReference>
<organism evidence="2 3">
    <name type="scientific">Microbacterium allomyrinae</name>
    <dbReference type="NCBI Taxonomy" id="2830666"/>
    <lineage>
        <taxon>Bacteria</taxon>
        <taxon>Bacillati</taxon>
        <taxon>Actinomycetota</taxon>
        <taxon>Actinomycetes</taxon>
        <taxon>Micrococcales</taxon>
        <taxon>Microbacteriaceae</taxon>
        <taxon>Microbacterium</taxon>
    </lineage>
</organism>
<evidence type="ECO:0000313" key="2">
    <source>
        <dbReference type="EMBL" id="MCC2033102.1"/>
    </source>
</evidence>
<name>A0A9X1S423_9MICO</name>
<keyword evidence="1" id="KW-0472">Membrane</keyword>
<dbReference type="Proteomes" id="UP001139354">
    <property type="component" value="Unassembled WGS sequence"/>
</dbReference>
<keyword evidence="1" id="KW-1133">Transmembrane helix</keyword>
<dbReference type="RefSeq" id="WP_229385070.1">
    <property type="nucleotide sequence ID" value="NZ_JAGTTN010000004.1"/>
</dbReference>